<organism evidence="1 2">
    <name type="scientific">Prevotella bivia</name>
    <dbReference type="NCBI Taxonomy" id="28125"/>
    <lineage>
        <taxon>Bacteria</taxon>
        <taxon>Pseudomonadati</taxon>
        <taxon>Bacteroidota</taxon>
        <taxon>Bacteroidia</taxon>
        <taxon>Bacteroidales</taxon>
        <taxon>Prevotellaceae</taxon>
        <taxon>Prevotella</taxon>
    </lineage>
</organism>
<protein>
    <submittedName>
        <fullName evidence="1">Uncharacterized protein</fullName>
    </submittedName>
</protein>
<sequence>MRRCFTAFYADSKAILRFCTAHFLLRYSLAKALKGTRWRN</sequence>
<dbReference type="PATRIC" id="fig|28125.4.peg.868"/>
<reference evidence="1 2" key="1">
    <citation type="submission" date="2016-02" db="EMBL/GenBank/DDBJ databases">
        <authorList>
            <person name="Wen L."/>
            <person name="He K."/>
            <person name="Yang H."/>
        </authorList>
    </citation>
    <scope>NUCLEOTIDE SEQUENCE [LARGE SCALE GENOMIC DNA]</scope>
    <source>
        <strain evidence="1 2">GED7880</strain>
    </source>
</reference>
<dbReference type="Proteomes" id="UP000070093">
    <property type="component" value="Unassembled WGS sequence"/>
</dbReference>
<proteinExistence type="predicted"/>
<gene>
    <name evidence="1" type="ORF">HMPREF3202_00882</name>
</gene>
<evidence type="ECO:0000313" key="2">
    <source>
        <dbReference type="Proteomes" id="UP000070093"/>
    </source>
</evidence>
<comment type="caution">
    <text evidence="1">The sequence shown here is derived from an EMBL/GenBank/DDBJ whole genome shotgun (WGS) entry which is preliminary data.</text>
</comment>
<evidence type="ECO:0000313" key="1">
    <source>
        <dbReference type="EMBL" id="KXO17685.1"/>
    </source>
</evidence>
<name>A0A137SYZ6_9BACT</name>
<dbReference type="EMBL" id="LTAG01000034">
    <property type="protein sequence ID" value="KXO17685.1"/>
    <property type="molecule type" value="Genomic_DNA"/>
</dbReference>
<accession>A0A137SYZ6</accession>
<dbReference type="AlphaFoldDB" id="A0A137SYZ6"/>